<dbReference type="Gene3D" id="3.30.540.10">
    <property type="entry name" value="Fructose-1,6-Bisphosphatase, subunit A, domain 1"/>
    <property type="match status" value="1"/>
</dbReference>
<evidence type="ECO:0000256" key="2">
    <source>
        <dbReference type="ARBA" id="ARBA00009759"/>
    </source>
</evidence>
<feature type="binding site" evidence="6">
    <location>
        <position position="293"/>
    </location>
    <ligand>
        <name>Mg(2+)</name>
        <dbReference type="ChEBI" id="CHEBI:18420"/>
        <label>1</label>
        <note>catalytic</note>
    </ligand>
</feature>
<evidence type="ECO:0000256" key="3">
    <source>
        <dbReference type="ARBA" id="ARBA00022723"/>
    </source>
</evidence>
<dbReference type="SUPFAM" id="SSF56655">
    <property type="entry name" value="Carbohydrate phosphatase"/>
    <property type="match status" value="1"/>
</dbReference>
<comment type="caution">
    <text evidence="7">The sequence shown here is derived from an EMBL/GenBank/DDBJ whole genome shotgun (WGS) entry which is preliminary data.</text>
</comment>
<dbReference type="CDD" id="cd01517">
    <property type="entry name" value="PAP_phosphatase"/>
    <property type="match status" value="1"/>
</dbReference>
<dbReference type="InterPro" id="IPR000760">
    <property type="entry name" value="Inositol_monophosphatase-like"/>
</dbReference>
<keyword evidence="8" id="KW-1185">Reference proteome</keyword>
<accession>A0A9P8C6L6</accession>
<dbReference type="Proteomes" id="UP000824998">
    <property type="component" value="Unassembled WGS sequence"/>
</dbReference>
<dbReference type="EMBL" id="MU251433">
    <property type="protein sequence ID" value="KAG9235377.1"/>
    <property type="molecule type" value="Genomic_DNA"/>
</dbReference>
<feature type="binding site" evidence="6">
    <location>
        <position position="137"/>
    </location>
    <ligand>
        <name>Mg(2+)</name>
        <dbReference type="ChEBI" id="CHEBI:18420"/>
        <label>1</label>
        <note>catalytic</note>
    </ligand>
</feature>
<evidence type="ECO:0000256" key="6">
    <source>
        <dbReference type="PIRSR" id="PIRSR600760-2"/>
    </source>
</evidence>
<sequence>MTPAPYCHERLIAELAVQRAAILTKEVLSSVNRGEFAKTDATPVTVADFAAQALLISAIRGAFPSDRFVGEEDADALRDNAALRQRVWGLVASTHLCDSEVLLATPASVVDMLETIDLGGRGTGGPEGRIWMLDPIDGTASFLRGEQYAISLALIEDGKEKVGVLGCPNLSLRTGRVQETVVDERGYGLMLSAVRGQGATIRPMGTRSLRPATRIEGLGEGPIELKDLHFVDSSQSNIWWHEKVGEVAARVGAAYPGTDLWSSHMRYVALIVGGGDVQLRIPRRRMTPVYVWDHAGIQLIFTEVGGEITDLNGKDIDFGSGRELTNNWGMLAAKHGVHSRILNVANEMLHENS</sequence>
<evidence type="ECO:0000313" key="7">
    <source>
        <dbReference type="EMBL" id="KAG9235377.1"/>
    </source>
</evidence>
<evidence type="ECO:0008006" key="9">
    <source>
        <dbReference type="Google" id="ProtNLM"/>
    </source>
</evidence>
<dbReference type="InterPro" id="IPR051090">
    <property type="entry name" value="Inositol_monoP_superfamily"/>
</dbReference>
<evidence type="ECO:0000256" key="1">
    <source>
        <dbReference type="ARBA" id="ARBA00001946"/>
    </source>
</evidence>
<dbReference type="PANTHER" id="PTHR43200">
    <property type="entry name" value="PHOSPHATASE"/>
    <property type="match status" value="1"/>
</dbReference>
<dbReference type="PANTHER" id="PTHR43200:SF2">
    <property type="entry name" value="3'(2'),5'-BISPHOSPHATE NUCLEOTIDASE"/>
    <property type="match status" value="1"/>
</dbReference>
<comment type="similarity">
    <text evidence="2">Belongs to the inositol monophosphatase superfamily.</text>
</comment>
<protein>
    <recommendedName>
        <fullName evidence="9">3'(2'),5'-bisphosphate nucleotidase</fullName>
    </recommendedName>
</protein>
<name>A0A9P8C6L6_9HELO</name>
<dbReference type="GO" id="GO:0000103">
    <property type="term" value="P:sulfate assimilation"/>
    <property type="evidence" value="ECO:0007669"/>
    <property type="project" value="TreeGrafter"/>
</dbReference>
<dbReference type="AlphaFoldDB" id="A0A9P8C6L6"/>
<dbReference type="Gene3D" id="3.40.190.80">
    <property type="match status" value="1"/>
</dbReference>
<evidence type="ECO:0000256" key="4">
    <source>
        <dbReference type="ARBA" id="ARBA00022801"/>
    </source>
</evidence>
<feature type="binding site" evidence="6">
    <location>
        <position position="134"/>
    </location>
    <ligand>
        <name>Mg(2+)</name>
        <dbReference type="ChEBI" id="CHEBI:18420"/>
        <label>1</label>
        <note>catalytic</note>
    </ligand>
</feature>
<dbReference type="OrthoDB" id="411145at2759"/>
<dbReference type="PROSITE" id="PS00629">
    <property type="entry name" value="IMP_1"/>
    <property type="match status" value="1"/>
</dbReference>
<dbReference type="Pfam" id="PF00459">
    <property type="entry name" value="Inositol_P"/>
    <property type="match status" value="1"/>
</dbReference>
<keyword evidence="3 6" id="KW-0479">Metal-binding</keyword>
<gene>
    <name evidence="7" type="ORF">BJ875DRAFT_271818</name>
</gene>
<keyword evidence="4" id="KW-0378">Hydrolase</keyword>
<organism evidence="7 8">
    <name type="scientific">Amylocarpus encephaloides</name>
    <dbReference type="NCBI Taxonomy" id="45428"/>
    <lineage>
        <taxon>Eukaryota</taxon>
        <taxon>Fungi</taxon>
        <taxon>Dikarya</taxon>
        <taxon>Ascomycota</taxon>
        <taxon>Pezizomycotina</taxon>
        <taxon>Leotiomycetes</taxon>
        <taxon>Helotiales</taxon>
        <taxon>Helotiales incertae sedis</taxon>
        <taxon>Amylocarpus</taxon>
    </lineage>
</organism>
<feature type="binding site" evidence="6">
    <location>
        <position position="71"/>
    </location>
    <ligand>
        <name>Mg(2+)</name>
        <dbReference type="ChEBI" id="CHEBI:18420"/>
        <label>1</label>
        <note>catalytic</note>
    </ligand>
</feature>
<dbReference type="InterPro" id="IPR020583">
    <property type="entry name" value="Inositol_monoP_metal-BS"/>
</dbReference>
<feature type="binding site" evidence="6">
    <location>
        <position position="136"/>
    </location>
    <ligand>
        <name>Mg(2+)</name>
        <dbReference type="ChEBI" id="CHEBI:18420"/>
        <label>1</label>
        <note>catalytic</note>
    </ligand>
</feature>
<reference evidence="7" key="1">
    <citation type="journal article" date="2021" name="IMA Fungus">
        <title>Genomic characterization of three marine fungi, including Emericellopsis atlantica sp. nov. with signatures of a generalist lifestyle and marine biomass degradation.</title>
        <authorList>
            <person name="Hagestad O.C."/>
            <person name="Hou L."/>
            <person name="Andersen J.H."/>
            <person name="Hansen E.H."/>
            <person name="Altermark B."/>
            <person name="Li C."/>
            <person name="Kuhnert E."/>
            <person name="Cox R.J."/>
            <person name="Crous P.W."/>
            <person name="Spatafora J.W."/>
            <person name="Lail K."/>
            <person name="Amirebrahimi M."/>
            <person name="Lipzen A."/>
            <person name="Pangilinan J."/>
            <person name="Andreopoulos W."/>
            <person name="Hayes R.D."/>
            <person name="Ng V."/>
            <person name="Grigoriev I.V."/>
            <person name="Jackson S.A."/>
            <person name="Sutton T.D.S."/>
            <person name="Dobson A.D.W."/>
            <person name="Rama T."/>
        </authorList>
    </citation>
    <scope>NUCLEOTIDE SEQUENCE</scope>
    <source>
        <strain evidence="7">TRa018bII</strain>
    </source>
</reference>
<keyword evidence="5 6" id="KW-0460">Magnesium</keyword>
<proteinExistence type="inferred from homology"/>
<evidence type="ECO:0000256" key="5">
    <source>
        <dbReference type="ARBA" id="ARBA00022842"/>
    </source>
</evidence>
<dbReference type="GO" id="GO:0046872">
    <property type="term" value="F:metal ion binding"/>
    <property type="evidence" value="ECO:0007669"/>
    <property type="project" value="UniProtKB-KW"/>
</dbReference>
<dbReference type="GO" id="GO:0008441">
    <property type="term" value="F:3'(2'),5'-bisphosphate nucleotidase activity"/>
    <property type="evidence" value="ECO:0007669"/>
    <property type="project" value="TreeGrafter"/>
</dbReference>
<evidence type="ECO:0000313" key="8">
    <source>
        <dbReference type="Proteomes" id="UP000824998"/>
    </source>
</evidence>
<comment type="cofactor">
    <cofactor evidence="1 6">
        <name>Mg(2+)</name>
        <dbReference type="ChEBI" id="CHEBI:18420"/>
    </cofactor>
</comment>